<accession>A0ABP8U835</accession>
<dbReference type="NCBIfam" id="TIGR01443">
    <property type="entry name" value="intein_Cterm"/>
    <property type="match status" value="1"/>
</dbReference>
<protein>
    <recommendedName>
        <fullName evidence="3">Intein C-terminal splicing domain-containing protein</fullName>
    </recommendedName>
</protein>
<organism evidence="1 2">
    <name type="scientific">Actinoallomurus vinaceus</name>
    <dbReference type="NCBI Taxonomy" id="1080074"/>
    <lineage>
        <taxon>Bacteria</taxon>
        <taxon>Bacillati</taxon>
        <taxon>Actinomycetota</taxon>
        <taxon>Actinomycetes</taxon>
        <taxon>Streptosporangiales</taxon>
        <taxon>Thermomonosporaceae</taxon>
        <taxon>Actinoallomurus</taxon>
    </lineage>
</organism>
<proteinExistence type="predicted"/>
<dbReference type="InterPro" id="IPR036844">
    <property type="entry name" value="Hint_dom_sf"/>
</dbReference>
<reference evidence="2" key="1">
    <citation type="journal article" date="2019" name="Int. J. Syst. Evol. Microbiol.">
        <title>The Global Catalogue of Microorganisms (GCM) 10K type strain sequencing project: providing services to taxonomists for standard genome sequencing and annotation.</title>
        <authorList>
            <consortium name="The Broad Institute Genomics Platform"/>
            <consortium name="The Broad Institute Genome Sequencing Center for Infectious Disease"/>
            <person name="Wu L."/>
            <person name="Ma J."/>
        </authorList>
    </citation>
    <scope>NUCLEOTIDE SEQUENCE [LARGE SCALE GENOMIC DNA]</scope>
    <source>
        <strain evidence="2">JCM 17939</strain>
    </source>
</reference>
<sequence>MVAAIHVTQTDRDYTDVPVSTPTGPYTITGTSHHLYWDATTRAWTRADHLHAGDRIQTTQGHTAAIVALHRHTATMVTYNLTIDGLHTYYVEAGATPVLVHNCGDLGPKWKPRPASEICRSTGCEDVARQIQQQIGGEVRRIESPVPGGNLGRYRGQWTEWRHHEVVVRDGRVYDGFTGRTGLPIDEYKSLWTDLYPNEFPF</sequence>
<evidence type="ECO:0000313" key="2">
    <source>
        <dbReference type="Proteomes" id="UP001501442"/>
    </source>
</evidence>
<dbReference type="Proteomes" id="UP001501442">
    <property type="component" value="Unassembled WGS sequence"/>
</dbReference>
<dbReference type="Pfam" id="PF07591">
    <property type="entry name" value="PT-HINT"/>
    <property type="match status" value="1"/>
</dbReference>
<evidence type="ECO:0008006" key="3">
    <source>
        <dbReference type="Google" id="ProtNLM"/>
    </source>
</evidence>
<dbReference type="SUPFAM" id="SSF51294">
    <property type="entry name" value="Hedgehog/intein (Hint) domain"/>
    <property type="match status" value="1"/>
</dbReference>
<comment type="caution">
    <text evidence="1">The sequence shown here is derived from an EMBL/GenBank/DDBJ whole genome shotgun (WGS) entry which is preliminary data.</text>
</comment>
<gene>
    <name evidence="1" type="ORF">GCM10023196_033120</name>
</gene>
<dbReference type="PROSITE" id="PS50818">
    <property type="entry name" value="INTEIN_C_TER"/>
    <property type="match status" value="1"/>
</dbReference>
<dbReference type="Gene3D" id="2.170.16.10">
    <property type="entry name" value="Hedgehog/Intein (Hint) domain"/>
    <property type="match status" value="1"/>
</dbReference>
<dbReference type="InterPro" id="IPR030934">
    <property type="entry name" value="Intein_C"/>
</dbReference>
<evidence type="ECO:0000313" key="1">
    <source>
        <dbReference type="EMBL" id="GAA4626133.1"/>
    </source>
</evidence>
<dbReference type="EMBL" id="BAABHK010000004">
    <property type="protein sequence ID" value="GAA4626133.1"/>
    <property type="molecule type" value="Genomic_DNA"/>
</dbReference>
<keyword evidence="2" id="KW-1185">Reference proteome</keyword>
<name>A0ABP8U835_9ACTN</name>